<keyword evidence="12" id="KW-1185">Reference proteome</keyword>
<evidence type="ECO:0000259" key="10">
    <source>
        <dbReference type="Pfam" id="PF14416"/>
    </source>
</evidence>
<evidence type="ECO:0000313" key="11">
    <source>
        <dbReference type="EMBL" id="ERN12510.1"/>
    </source>
</evidence>
<name>W1PYD6_AMBTC</name>
<keyword evidence="3 8" id="KW-0812">Transmembrane</keyword>
<dbReference type="KEGG" id="atr:18440728"/>
<dbReference type="Proteomes" id="UP000017836">
    <property type="component" value="Unassembled WGS sequence"/>
</dbReference>
<dbReference type="OMA" id="NCPLNGR"/>
<accession>W1PYD6</accession>
<keyword evidence="6 8" id="KW-0472">Membrane</keyword>
<dbReference type="HOGENOM" id="CLU_020953_6_3_1"/>
<keyword evidence="4" id="KW-0735">Signal-anchor</keyword>
<dbReference type="PANTHER" id="PTHR32285:SF18">
    <property type="entry name" value="PROTEIN TRICHOME BIREFRINGENCE-LIKE 18"/>
    <property type="match status" value="1"/>
</dbReference>
<comment type="similarity">
    <text evidence="2">Belongs to the PC-esterase family. TBL subfamily.</text>
</comment>
<evidence type="ECO:0000259" key="9">
    <source>
        <dbReference type="Pfam" id="PF13839"/>
    </source>
</evidence>
<comment type="subcellular location">
    <subcellularLocation>
        <location evidence="1">Membrane</location>
        <topology evidence="1">Single-pass membrane protein</topology>
    </subcellularLocation>
</comment>
<dbReference type="GO" id="GO:0005794">
    <property type="term" value="C:Golgi apparatus"/>
    <property type="evidence" value="ECO:0000318"/>
    <property type="project" value="GO_Central"/>
</dbReference>
<dbReference type="GO" id="GO:0016413">
    <property type="term" value="F:O-acetyltransferase activity"/>
    <property type="evidence" value="ECO:0000318"/>
    <property type="project" value="GO_Central"/>
</dbReference>
<gene>
    <name evidence="11" type="ORF">AMTR_s00025p00185280</name>
</gene>
<dbReference type="OrthoDB" id="630188at2759"/>
<dbReference type="InterPro" id="IPR029962">
    <property type="entry name" value="TBL"/>
</dbReference>
<feature type="compositionally biased region" description="Low complexity" evidence="7">
    <location>
        <begin position="144"/>
        <end position="161"/>
    </location>
</feature>
<evidence type="ECO:0000256" key="1">
    <source>
        <dbReference type="ARBA" id="ARBA00004167"/>
    </source>
</evidence>
<dbReference type="InterPro" id="IPR025846">
    <property type="entry name" value="TBL_N"/>
</dbReference>
<dbReference type="STRING" id="13333.W1PYD6"/>
<evidence type="ECO:0000256" key="5">
    <source>
        <dbReference type="ARBA" id="ARBA00022989"/>
    </source>
</evidence>
<evidence type="ECO:0000256" key="4">
    <source>
        <dbReference type="ARBA" id="ARBA00022968"/>
    </source>
</evidence>
<keyword evidence="5 8" id="KW-1133">Transmembrane helix</keyword>
<dbReference type="AlphaFoldDB" id="W1PYD6"/>
<dbReference type="eggNOG" id="ENOG502QTC6">
    <property type="taxonomic scope" value="Eukaryota"/>
</dbReference>
<evidence type="ECO:0000256" key="8">
    <source>
        <dbReference type="SAM" id="Phobius"/>
    </source>
</evidence>
<dbReference type="InterPro" id="IPR026057">
    <property type="entry name" value="TBL_C"/>
</dbReference>
<dbReference type="Gramene" id="ERN12510">
    <property type="protein sequence ID" value="ERN12510"/>
    <property type="gene ID" value="AMTR_s00025p00185280"/>
</dbReference>
<sequence>MNLSSPKAFTGVSLLPRSVISLSIVIIVLALCLSLTSLLLIASPLGSAVHGYLLDINISSTVNTLSMPRNSRVPDKTADLTQETRNITQALEDGGKQIVYKGSEGDSIDHSSFSDSGKLSSGDYANSSYSVDVREGEGGLSVLGNNSGKKSSSNDSGKAKSLPYDAGNSLKANATEHWPSDSFNGSTNAGLRDFINGSITSGNGETKESPFIEQLGAGSSKDLVNEGSIENVNCSSSAIVVGTMGNKANESLVSGSLKDSAKVDMGKYANDSTFANSSVAMINQTEEPLSSVSNQSEKFDLGVCDLYHGKWVYDQTGPLYTNNTCPVITQMQNCQGNGRPDKEYENWRWKPHQCDLPHFDSKKFLELMRGKTLAFVGDSVARNQMESMMCILWQVETPRNRGSRKMQRWFFRSHSVTIVRIWSSWLVHQSSEPFSFAPAGIAKLHLDKPDETFMDFLPSFDVVVLSSGHWFAKQSAYILNNEILGGQLWWPDPSRPKKIDNVQAYGISVQTSLSSIAAHPNFTGVAIVRAYSPDHYEGGEWNTGGSCTGKVRPLRVGELVENLFTERMHAQQKEGFEKALKKGSHGASRLRFMDITEMFGYRPDGHPGPYRSPDPNKKTKRGPHGEPPPQDCLHWCMPGPIDTWNELVFEIIRREFEGIR</sequence>
<evidence type="ECO:0000256" key="3">
    <source>
        <dbReference type="ARBA" id="ARBA00022692"/>
    </source>
</evidence>
<dbReference type="EMBL" id="KI392614">
    <property type="protein sequence ID" value="ERN12510.1"/>
    <property type="molecule type" value="Genomic_DNA"/>
</dbReference>
<proteinExistence type="inferred from homology"/>
<dbReference type="Pfam" id="PF14416">
    <property type="entry name" value="PMR5N"/>
    <property type="match status" value="1"/>
</dbReference>
<feature type="domain" description="Trichome birefringence-like N-terminal" evidence="10">
    <location>
        <begin position="304"/>
        <end position="355"/>
    </location>
</feature>
<evidence type="ECO:0000313" key="12">
    <source>
        <dbReference type="Proteomes" id="UP000017836"/>
    </source>
</evidence>
<dbReference type="GO" id="GO:0016020">
    <property type="term" value="C:membrane"/>
    <property type="evidence" value="ECO:0007669"/>
    <property type="project" value="UniProtKB-SubCell"/>
</dbReference>
<dbReference type="PANTHER" id="PTHR32285">
    <property type="entry name" value="PROTEIN TRICHOME BIREFRINGENCE-LIKE 9-RELATED"/>
    <property type="match status" value="1"/>
</dbReference>
<organism evidence="11 12">
    <name type="scientific">Amborella trichopoda</name>
    <dbReference type="NCBI Taxonomy" id="13333"/>
    <lineage>
        <taxon>Eukaryota</taxon>
        <taxon>Viridiplantae</taxon>
        <taxon>Streptophyta</taxon>
        <taxon>Embryophyta</taxon>
        <taxon>Tracheophyta</taxon>
        <taxon>Spermatophyta</taxon>
        <taxon>Magnoliopsida</taxon>
        <taxon>Amborellales</taxon>
        <taxon>Amborellaceae</taxon>
        <taxon>Amborella</taxon>
    </lineage>
</organism>
<feature type="region of interest" description="Disordered" evidence="7">
    <location>
        <begin position="601"/>
        <end position="631"/>
    </location>
</feature>
<feature type="domain" description="Trichome birefringence-like C-terminal" evidence="9">
    <location>
        <begin position="356"/>
        <end position="650"/>
    </location>
</feature>
<feature type="region of interest" description="Disordered" evidence="7">
    <location>
        <begin position="138"/>
        <end position="164"/>
    </location>
</feature>
<protein>
    <submittedName>
        <fullName evidence="11">Uncharacterized protein</fullName>
    </submittedName>
</protein>
<feature type="transmembrane region" description="Helical" evidence="8">
    <location>
        <begin position="20"/>
        <end position="42"/>
    </location>
</feature>
<evidence type="ECO:0000256" key="6">
    <source>
        <dbReference type="ARBA" id="ARBA00023136"/>
    </source>
</evidence>
<evidence type="ECO:0000256" key="2">
    <source>
        <dbReference type="ARBA" id="ARBA00007727"/>
    </source>
</evidence>
<evidence type="ECO:0000256" key="7">
    <source>
        <dbReference type="SAM" id="MobiDB-lite"/>
    </source>
</evidence>
<dbReference type="Pfam" id="PF13839">
    <property type="entry name" value="PC-Esterase"/>
    <property type="match status" value="1"/>
</dbReference>
<reference evidence="12" key="1">
    <citation type="journal article" date="2013" name="Science">
        <title>The Amborella genome and the evolution of flowering plants.</title>
        <authorList>
            <consortium name="Amborella Genome Project"/>
        </authorList>
    </citation>
    <scope>NUCLEOTIDE SEQUENCE [LARGE SCALE GENOMIC DNA]</scope>
</reference>